<name>A0A4E0RH34_FASHE</name>
<dbReference type="GO" id="GO:0101005">
    <property type="term" value="F:deubiquitinase activity"/>
    <property type="evidence" value="ECO:0007669"/>
    <property type="project" value="TreeGrafter"/>
</dbReference>
<evidence type="ECO:0000256" key="4">
    <source>
        <dbReference type="SAM" id="MobiDB-lite"/>
    </source>
</evidence>
<comment type="caution">
    <text evidence="6">The sequence shown here is derived from an EMBL/GenBank/DDBJ whole genome shotgun (WGS) entry which is preliminary data.</text>
</comment>
<keyword evidence="3" id="KW-0378">Hydrolase</keyword>
<evidence type="ECO:0000256" key="1">
    <source>
        <dbReference type="ARBA" id="ARBA00008140"/>
    </source>
</evidence>
<dbReference type="GO" id="GO:0006508">
    <property type="term" value="P:proteolysis"/>
    <property type="evidence" value="ECO:0007669"/>
    <property type="project" value="UniProtKB-KW"/>
</dbReference>
<keyword evidence="7" id="KW-1185">Reference proteome</keyword>
<accession>A0A4E0RH34</accession>
<dbReference type="Gene3D" id="3.90.1720.30">
    <property type="entry name" value="PPPDE domains"/>
    <property type="match status" value="1"/>
</dbReference>
<feature type="compositionally biased region" description="Polar residues" evidence="4">
    <location>
        <begin position="237"/>
        <end position="247"/>
    </location>
</feature>
<protein>
    <submittedName>
        <fullName evidence="6">PPPDE peptidase domain-containing protein 1</fullName>
    </submittedName>
</protein>
<evidence type="ECO:0000256" key="2">
    <source>
        <dbReference type="ARBA" id="ARBA00022670"/>
    </source>
</evidence>
<dbReference type="Proteomes" id="UP000230066">
    <property type="component" value="Unassembled WGS sequence"/>
</dbReference>
<feature type="domain" description="PPPDE" evidence="5">
    <location>
        <begin position="23"/>
        <end position="163"/>
    </location>
</feature>
<dbReference type="EMBL" id="JXXN02000751">
    <property type="protein sequence ID" value="THD26415.1"/>
    <property type="molecule type" value="Genomic_DNA"/>
</dbReference>
<dbReference type="SMART" id="SM01179">
    <property type="entry name" value="DUF862"/>
    <property type="match status" value="1"/>
</dbReference>
<dbReference type="AlphaFoldDB" id="A0A4E0RH34"/>
<dbReference type="PANTHER" id="PTHR12378:SF80">
    <property type="entry name" value="IP06716P-RELATED"/>
    <property type="match status" value="1"/>
</dbReference>
<dbReference type="InterPro" id="IPR008580">
    <property type="entry name" value="PPPDE_dom"/>
</dbReference>
<evidence type="ECO:0000313" key="7">
    <source>
        <dbReference type="Proteomes" id="UP000230066"/>
    </source>
</evidence>
<dbReference type="PANTHER" id="PTHR12378">
    <property type="entry name" value="DESUMOYLATING ISOPEPTIDASE"/>
    <property type="match status" value="1"/>
</dbReference>
<sequence>MLISCMVSRKADEEDECVANLGEPVFVNVYHLHWQNGMKVGAYHTGTVVYDKEYGFGGHPFPTSGIFQIEPKNIEEMGEGFTYKETLYVGRTYLSKEGVDRLLISLTDEFRGDAYHLLHFNCNHFTANFIQLLCDGVLPKWINLLARFAAGVPFIESMLPAHWVRPSLLYDSDFEEFMKSCQSDMSDFSDKDHTHSIKSSRLSTSDTDLTEQSSNTKSAIPCPHTNGSVIRSRDPVPSSSKTRSPQL</sequence>
<proteinExistence type="inferred from homology"/>
<dbReference type="GO" id="GO:0016579">
    <property type="term" value="P:protein deubiquitination"/>
    <property type="evidence" value="ECO:0007669"/>
    <property type="project" value="TreeGrafter"/>
</dbReference>
<reference evidence="6" key="1">
    <citation type="submission" date="2019-03" db="EMBL/GenBank/DDBJ databases">
        <title>Improved annotation for the trematode Fasciola hepatica.</title>
        <authorList>
            <person name="Choi Y.-J."/>
            <person name="Martin J."/>
            <person name="Mitreva M."/>
        </authorList>
    </citation>
    <scope>NUCLEOTIDE SEQUENCE [LARGE SCALE GENOMIC DNA]</scope>
</reference>
<evidence type="ECO:0000313" key="6">
    <source>
        <dbReference type="EMBL" id="THD26415.1"/>
    </source>
</evidence>
<dbReference type="PROSITE" id="PS51858">
    <property type="entry name" value="PPPDE"/>
    <property type="match status" value="1"/>
</dbReference>
<organism evidence="6 7">
    <name type="scientific">Fasciola hepatica</name>
    <name type="common">Liver fluke</name>
    <dbReference type="NCBI Taxonomy" id="6192"/>
    <lineage>
        <taxon>Eukaryota</taxon>
        <taxon>Metazoa</taxon>
        <taxon>Spiralia</taxon>
        <taxon>Lophotrochozoa</taxon>
        <taxon>Platyhelminthes</taxon>
        <taxon>Trematoda</taxon>
        <taxon>Digenea</taxon>
        <taxon>Plagiorchiida</taxon>
        <taxon>Echinostomata</taxon>
        <taxon>Echinostomatoidea</taxon>
        <taxon>Fasciolidae</taxon>
        <taxon>Fasciola</taxon>
    </lineage>
</organism>
<dbReference type="InterPro" id="IPR042266">
    <property type="entry name" value="PPPDE_sf"/>
</dbReference>
<feature type="region of interest" description="Disordered" evidence="4">
    <location>
        <begin position="185"/>
        <end position="247"/>
    </location>
</feature>
<dbReference type="Pfam" id="PF05903">
    <property type="entry name" value="Peptidase_C97"/>
    <property type="match status" value="1"/>
</dbReference>
<evidence type="ECO:0000259" key="5">
    <source>
        <dbReference type="PROSITE" id="PS51858"/>
    </source>
</evidence>
<evidence type="ECO:0000256" key="3">
    <source>
        <dbReference type="ARBA" id="ARBA00022801"/>
    </source>
</evidence>
<gene>
    <name evidence="6" type="ORF">D915_002635</name>
</gene>
<comment type="similarity">
    <text evidence="1">Belongs to the DeSI family.</text>
</comment>
<keyword evidence="2" id="KW-0645">Protease</keyword>